<accession>S9STH6</accession>
<gene>
    <name evidence="9" type="ORF">PAALTS15_01412</name>
</gene>
<feature type="transmembrane region" description="Helical" evidence="7">
    <location>
        <begin position="136"/>
        <end position="156"/>
    </location>
</feature>
<dbReference type="CDD" id="cd17474">
    <property type="entry name" value="MFS_YfmO_like"/>
    <property type="match status" value="1"/>
</dbReference>
<dbReference type="PRINTS" id="PR01036">
    <property type="entry name" value="TCRTETB"/>
</dbReference>
<organism evidence="9 10">
    <name type="scientific">Paenibacillus alvei TS-15</name>
    <dbReference type="NCBI Taxonomy" id="1117108"/>
    <lineage>
        <taxon>Bacteria</taxon>
        <taxon>Bacillati</taxon>
        <taxon>Bacillota</taxon>
        <taxon>Bacilli</taxon>
        <taxon>Bacillales</taxon>
        <taxon>Paenibacillaceae</taxon>
        <taxon>Paenibacillus</taxon>
    </lineage>
</organism>
<dbReference type="InterPro" id="IPR036259">
    <property type="entry name" value="MFS_trans_sf"/>
</dbReference>
<reference evidence="9 10" key="1">
    <citation type="submission" date="2013-05" db="EMBL/GenBank/DDBJ databases">
        <authorList>
            <person name="Strain E.A."/>
            <person name="Brown E."/>
            <person name="Allard M.W."/>
            <person name="Luo Y.L."/>
        </authorList>
    </citation>
    <scope>NUCLEOTIDE SEQUENCE [LARGE SCALE GENOMIC DNA]</scope>
    <source>
        <strain evidence="9 10">TS-15</strain>
    </source>
</reference>
<dbReference type="EMBL" id="ATMT01000004">
    <property type="protein sequence ID" value="EPY09042.1"/>
    <property type="molecule type" value="Genomic_DNA"/>
</dbReference>
<dbReference type="Pfam" id="PF07690">
    <property type="entry name" value="MFS_1"/>
    <property type="match status" value="1"/>
</dbReference>
<feature type="transmembrane region" description="Helical" evidence="7">
    <location>
        <begin position="366"/>
        <end position="383"/>
    </location>
</feature>
<feature type="transmembrane region" description="Helical" evidence="7">
    <location>
        <begin position="300"/>
        <end position="321"/>
    </location>
</feature>
<keyword evidence="5 7" id="KW-1133">Transmembrane helix</keyword>
<feature type="transmembrane region" description="Helical" evidence="7">
    <location>
        <begin position="73"/>
        <end position="93"/>
    </location>
</feature>
<name>S9STH6_PAEAL</name>
<dbReference type="Proteomes" id="UP000015344">
    <property type="component" value="Unassembled WGS sequence"/>
</dbReference>
<evidence type="ECO:0000256" key="7">
    <source>
        <dbReference type="SAM" id="Phobius"/>
    </source>
</evidence>
<keyword evidence="3" id="KW-1003">Cell membrane</keyword>
<comment type="caution">
    <text evidence="9">The sequence shown here is derived from an EMBL/GenBank/DDBJ whole genome shotgun (WGS) entry which is preliminary data.</text>
</comment>
<dbReference type="InterPro" id="IPR020846">
    <property type="entry name" value="MFS_dom"/>
</dbReference>
<feature type="transmembrane region" description="Helical" evidence="7">
    <location>
        <begin position="99"/>
        <end position="124"/>
    </location>
</feature>
<dbReference type="eggNOG" id="COG2814">
    <property type="taxonomic scope" value="Bacteria"/>
</dbReference>
<evidence type="ECO:0000259" key="8">
    <source>
        <dbReference type="PROSITE" id="PS50850"/>
    </source>
</evidence>
<feature type="domain" description="Major facilitator superfamily (MFS) profile" evidence="8">
    <location>
        <begin position="8"/>
        <end position="387"/>
    </location>
</feature>
<proteinExistence type="predicted"/>
<keyword evidence="6 7" id="KW-0472">Membrane</keyword>
<feature type="transmembrane region" description="Helical" evidence="7">
    <location>
        <begin position="240"/>
        <end position="265"/>
    </location>
</feature>
<dbReference type="PROSITE" id="PS50850">
    <property type="entry name" value="MFS"/>
    <property type="match status" value="1"/>
</dbReference>
<dbReference type="GO" id="GO:0005886">
    <property type="term" value="C:plasma membrane"/>
    <property type="evidence" value="ECO:0007669"/>
    <property type="project" value="UniProtKB-SubCell"/>
</dbReference>
<evidence type="ECO:0000256" key="4">
    <source>
        <dbReference type="ARBA" id="ARBA00022692"/>
    </source>
</evidence>
<dbReference type="InterPro" id="IPR011701">
    <property type="entry name" value="MFS"/>
</dbReference>
<evidence type="ECO:0000256" key="5">
    <source>
        <dbReference type="ARBA" id="ARBA00022989"/>
    </source>
</evidence>
<evidence type="ECO:0000256" key="1">
    <source>
        <dbReference type="ARBA" id="ARBA00004651"/>
    </source>
</evidence>
<dbReference type="GO" id="GO:0022857">
    <property type="term" value="F:transmembrane transporter activity"/>
    <property type="evidence" value="ECO:0007669"/>
    <property type="project" value="InterPro"/>
</dbReference>
<dbReference type="InterPro" id="IPR050189">
    <property type="entry name" value="MFS_Efflux_Transporters"/>
</dbReference>
<comment type="subcellular location">
    <subcellularLocation>
        <location evidence="1">Cell membrane</location>
        <topology evidence="1">Multi-pass membrane protein</topology>
    </subcellularLocation>
</comment>
<dbReference type="SUPFAM" id="SSF103473">
    <property type="entry name" value="MFS general substrate transporter"/>
    <property type="match status" value="1"/>
</dbReference>
<dbReference type="Gene3D" id="1.20.1250.20">
    <property type="entry name" value="MFS general substrate transporter like domains"/>
    <property type="match status" value="1"/>
</dbReference>
<dbReference type="PANTHER" id="PTHR43124">
    <property type="entry name" value="PURINE EFFLUX PUMP PBUE"/>
    <property type="match status" value="1"/>
</dbReference>
<evidence type="ECO:0000256" key="2">
    <source>
        <dbReference type="ARBA" id="ARBA00022448"/>
    </source>
</evidence>
<sequence>MQSNSKLILYVICLSTFFASLMQNIYSPIIPLLRDTFHVSLSMVNASVSIFIFIVAIMQIGCGALIDVKGARYILMPSIAISIAASIGCAVSKDFTWFLVFRALQAVGTASIPLIAATTIGKLYQGAERGSAMGTYQMLMSIAPAVAPVLGGWIGGKYNYPGIFWFLTGVSILLLLGNGLYFPKDQRNRSASINIRRMIVQYGTVIRSQVGRGILMISFLYFFLYFALIVYLPALLTDQYHMSLTIVGLLYLPMAVSMILGTVVYKSIQAKIDQRRLLLYSNLIAACSILIFALTESYSLVGLSIGLFLYGTAGGLIAPLYSTMISSEFEEQRASALGLYNLIRYVGMSAGPLICGLIIVNFGSSMTFAAFGVLFVVLSIWIVKRMSTQHVTQPVAEEIYE</sequence>
<feature type="transmembrane region" description="Helical" evidence="7">
    <location>
        <begin position="214"/>
        <end position="234"/>
    </location>
</feature>
<dbReference type="AlphaFoldDB" id="S9STH6"/>
<feature type="transmembrane region" description="Helical" evidence="7">
    <location>
        <begin position="7"/>
        <end position="26"/>
    </location>
</feature>
<feature type="transmembrane region" description="Helical" evidence="7">
    <location>
        <begin position="162"/>
        <end position="182"/>
    </location>
</feature>
<feature type="transmembrane region" description="Helical" evidence="7">
    <location>
        <begin position="46"/>
        <end position="66"/>
    </location>
</feature>
<feature type="transmembrane region" description="Helical" evidence="7">
    <location>
        <begin position="277"/>
        <end position="294"/>
    </location>
</feature>
<dbReference type="RefSeq" id="WP_021257892.1">
    <property type="nucleotide sequence ID" value="NZ_ATMT01000004.1"/>
</dbReference>
<evidence type="ECO:0000313" key="9">
    <source>
        <dbReference type="EMBL" id="EPY09042.1"/>
    </source>
</evidence>
<dbReference type="PANTHER" id="PTHR43124:SF3">
    <property type="entry name" value="CHLORAMPHENICOL EFFLUX PUMP RV0191"/>
    <property type="match status" value="1"/>
</dbReference>
<feature type="transmembrane region" description="Helical" evidence="7">
    <location>
        <begin position="342"/>
        <end position="360"/>
    </location>
</feature>
<protein>
    <submittedName>
        <fullName evidence="9">Transporter YvmA</fullName>
    </submittedName>
</protein>
<keyword evidence="2" id="KW-0813">Transport</keyword>
<evidence type="ECO:0000313" key="10">
    <source>
        <dbReference type="Proteomes" id="UP000015344"/>
    </source>
</evidence>
<keyword evidence="4 7" id="KW-0812">Transmembrane</keyword>
<evidence type="ECO:0000256" key="6">
    <source>
        <dbReference type="ARBA" id="ARBA00023136"/>
    </source>
</evidence>
<dbReference type="PATRIC" id="fig|1117108.3.peg.292"/>
<evidence type="ECO:0000256" key="3">
    <source>
        <dbReference type="ARBA" id="ARBA00022475"/>
    </source>
</evidence>